<keyword evidence="2" id="KW-1185">Reference proteome</keyword>
<organism evidence="1 2">
    <name type="scientific">Hydrocarboniclastica marina</name>
    <dbReference type="NCBI Taxonomy" id="2259620"/>
    <lineage>
        <taxon>Bacteria</taxon>
        <taxon>Pseudomonadati</taxon>
        <taxon>Pseudomonadota</taxon>
        <taxon>Gammaproteobacteria</taxon>
        <taxon>Alteromonadales</taxon>
        <taxon>Alteromonadaceae</taxon>
        <taxon>Hydrocarboniclastica</taxon>
    </lineage>
</organism>
<dbReference type="NCBIfam" id="TIGR03694">
    <property type="entry name" value="exosort_acyl"/>
    <property type="match status" value="1"/>
</dbReference>
<keyword evidence="1" id="KW-0808">Transferase</keyword>
<dbReference type="GO" id="GO:0016746">
    <property type="term" value="F:acyltransferase activity"/>
    <property type="evidence" value="ECO:0007669"/>
    <property type="project" value="UniProtKB-KW"/>
</dbReference>
<dbReference type="InterPro" id="IPR022484">
    <property type="entry name" value="PEP-CTERM/exosrtase_acylTfrase"/>
</dbReference>
<sequence>MNEVSNSFYKSFDVEMAESPRQVEEAYELRYDVYCLDREFENAQCFPDKREHDEFDRHSVHGLVRHTRTGKAIAGVRLVMSRSPHERAPFPMEGACLEALTPAGRHVLRSTPRAQVAELSRFAVSREFRRRLGELDTPSGASDRIRYIDQADGHRNLPYITLGLFAAIVRLSDLHGITHWMAVMEPALLRLLQRFGIRFKHVGHIVNYHGRRKPVFDEAAAVLEGIRRDRPDVWAFITDDGRYFGGSERRDHDVRSQRRG</sequence>
<evidence type="ECO:0000313" key="1">
    <source>
        <dbReference type="EMBL" id="QCF27024.1"/>
    </source>
</evidence>
<dbReference type="OrthoDB" id="582214at2"/>
<protein>
    <submittedName>
        <fullName evidence="1">PEP-CTERM/exosortase system-associated acyltransferase</fullName>
    </submittedName>
</protein>
<proteinExistence type="predicted"/>
<dbReference type="InterPro" id="IPR016181">
    <property type="entry name" value="Acyl_CoA_acyltransferase"/>
</dbReference>
<evidence type="ECO:0000313" key="2">
    <source>
        <dbReference type="Proteomes" id="UP000298049"/>
    </source>
</evidence>
<dbReference type="Pfam" id="PF13444">
    <property type="entry name" value="Acetyltransf_5"/>
    <property type="match status" value="1"/>
</dbReference>
<reference evidence="1 2" key="1">
    <citation type="submission" date="2018-07" db="EMBL/GenBank/DDBJ databases">
        <title>Marsedoiliclastica nanhaica gen. nov. sp. nov., a novel marine hydrocarbonoclastic bacterium isolated from an in-situ enriched hydrocarbon-degrading consortium in deep-sea sediment.</title>
        <authorList>
            <person name="Dong C."/>
            <person name="Ma T."/>
            <person name="Liu R."/>
            <person name="Shao Z."/>
        </authorList>
    </citation>
    <scope>NUCLEOTIDE SEQUENCE [LARGE SCALE GENOMIC DNA]</scope>
    <source>
        <strain evidence="2">soil36-7</strain>
    </source>
</reference>
<dbReference type="EMBL" id="CP031093">
    <property type="protein sequence ID" value="QCF27024.1"/>
    <property type="molecule type" value="Genomic_DNA"/>
</dbReference>
<dbReference type="Gene3D" id="3.40.630.30">
    <property type="match status" value="1"/>
</dbReference>
<keyword evidence="1" id="KW-0012">Acyltransferase</keyword>
<dbReference type="AlphaFoldDB" id="A0A4P7XKJ7"/>
<name>A0A4P7XKJ7_9ALTE</name>
<accession>A0A4P7XKJ7</accession>
<dbReference type="Proteomes" id="UP000298049">
    <property type="component" value="Chromosome"/>
</dbReference>
<dbReference type="RefSeq" id="WP_136549730.1">
    <property type="nucleotide sequence ID" value="NZ_CP031093.1"/>
</dbReference>
<dbReference type="SUPFAM" id="SSF55729">
    <property type="entry name" value="Acyl-CoA N-acyltransferases (Nat)"/>
    <property type="match status" value="1"/>
</dbReference>
<dbReference type="KEGG" id="hmi:soil367_14380"/>
<gene>
    <name evidence="1" type="ORF">soil367_14380</name>
</gene>